<dbReference type="GO" id="GO:0005307">
    <property type="term" value="F:choline:sodium symporter activity"/>
    <property type="evidence" value="ECO:0007669"/>
    <property type="project" value="TreeGrafter"/>
</dbReference>
<evidence type="ECO:0000256" key="7">
    <source>
        <dbReference type="ARBA" id="ARBA00022989"/>
    </source>
</evidence>
<evidence type="ECO:0000256" key="3">
    <source>
        <dbReference type="ARBA" id="ARBA00022448"/>
    </source>
</evidence>
<feature type="transmembrane region" description="Helical" evidence="15">
    <location>
        <begin position="475"/>
        <end position="495"/>
    </location>
</feature>
<feature type="transmembrane region" description="Helical" evidence="15">
    <location>
        <begin position="231"/>
        <end position="252"/>
    </location>
</feature>
<dbReference type="InterPro" id="IPR001734">
    <property type="entry name" value="Na/solute_symporter"/>
</dbReference>
<feature type="transmembrane region" description="Helical" evidence="15">
    <location>
        <begin position="191"/>
        <end position="211"/>
    </location>
</feature>
<dbReference type="EMBL" id="KT163470">
    <property type="protein sequence ID" value="AKN21420.1"/>
    <property type="molecule type" value="mRNA"/>
</dbReference>
<evidence type="ECO:0000256" key="4">
    <source>
        <dbReference type="ARBA" id="ARBA00022692"/>
    </source>
</evidence>
<evidence type="ECO:0000256" key="8">
    <source>
        <dbReference type="ARBA" id="ARBA00023053"/>
    </source>
</evidence>
<keyword evidence="6" id="KW-0530">Neurotransmitter biosynthesis</keyword>
<dbReference type="FunFam" id="1.20.1730.10:FF:000008">
    <property type="entry name" value="High affinity choline transporter 1"/>
    <property type="match status" value="1"/>
</dbReference>
<evidence type="ECO:0000256" key="1">
    <source>
        <dbReference type="ARBA" id="ARBA00004141"/>
    </source>
</evidence>
<evidence type="ECO:0000256" key="12">
    <source>
        <dbReference type="ARBA" id="ARBA00023201"/>
    </source>
</evidence>
<protein>
    <submittedName>
        <fullName evidence="16">Slc5a-5</fullName>
    </submittedName>
</protein>
<evidence type="ECO:0000256" key="10">
    <source>
        <dbReference type="ARBA" id="ARBA00023136"/>
    </source>
</evidence>
<evidence type="ECO:0000256" key="9">
    <source>
        <dbReference type="ARBA" id="ARBA00023065"/>
    </source>
</evidence>
<dbReference type="PANTHER" id="PTHR45897:SF4">
    <property type="entry name" value="HIGH-AFFINITY CHOLINE TRANSPORTER 1"/>
    <property type="match status" value="1"/>
</dbReference>
<feature type="transmembrane region" description="Helical" evidence="15">
    <location>
        <begin position="264"/>
        <end position="290"/>
    </location>
</feature>
<dbReference type="AlphaFoldDB" id="A0A0H3YEX2"/>
<comment type="subcellular location">
    <subcellularLocation>
        <location evidence="1">Membrane</location>
        <topology evidence="1">Multi-pass membrane protein</topology>
    </subcellularLocation>
</comment>
<feature type="transmembrane region" description="Helical" evidence="15">
    <location>
        <begin position="162"/>
        <end position="184"/>
    </location>
</feature>
<accession>A0A0H3YEX2</accession>
<evidence type="ECO:0000256" key="11">
    <source>
        <dbReference type="ARBA" id="ARBA00023180"/>
    </source>
</evidence>
<feature type="transmembrane region" description="Helical" evidence="15">
    <location>
        <begin position="327"/>
        <end position="352"/>
    </location>
</feature>
<keyword evidence="7 15" id="KW-1133">Transmembrane helix</keyword>
<feature type="transmembrane region" description="Helical" evidence="15">
    <location>
        <begin position="373"/>
        <end position="395"/>
    </location>
</feature>
<evidence type="ECO:0000256" key="14">
    <source>
        <dbReference type="SAM" id="MobiDB-lite"/>
    </source>
</evidence>
<keyword evidence="5" id="KW-0769">Symport</keyword>
<comment type="similarity">
    <text evidence="2 13">Belongs to the sodium:solute symporter (SSF) (TC 2.A.21) family.</text>
</comment>
<dbReference type="PROSITE" id="PS50283">
    <property type="entry name" value="NA_SOLUT_SYMP_3"/>
    <property type="match status" value="1"/>
</dbReference>
<keyword evidence="9" id="KW-0406">Ion transport</keyword>
<dbReference type="OrthoDB" id="546820at2759"/>
<feature type="compositionally biased region" description="Basic and acidic residues" evidence="14">
    <location>
        <begin position="590"/>
        <end position="599"/>
    </location>
</feature>
<evidence type="ECO:0000256" key="13">
    <source>
        <dbReference type="RuleBase" id="RU362091"/>
    </source>
</evidence>
<dbReference type="Gene3D" id="1.20.1730.10">
    <property type="entry name" value="Sodium/glucose cotransporter"/>
    <property type="match status" value="1"/>
</dbReference>
<evidence type="ECO:0000256" key="5">
    <source>
        <dbReference type="ARBA" id="ARBA00022847"/>
    </source>
</evidence>
<feature type="transmembrane region" description="Helical" evidence="15">
    <location>
        <begin position="6"/>
        <end position="26"/>
    </location>
</feature>
<feature type="transmembrane region" description="Helical" evidence="15">
    <location>
        <begin position="87"/>
        <end position="107"/>
    </location>
</feature>
<name>A0A0H3YEX2_SCHMD</name>
<keyword evidence="10 15" id="KW-0472">Membrane</keyword>
<dbReference type="CDD" id="cd11474">
    <property type="entry name" value="SLC5sbd_CHT"/>
    <property type="match status" value="1"/>
</dbReference>
<dbReference type="PANTHER" id="PTHR45897">
    <property type="entry name" value="HIGH-AFFINITY CHOLINE TRANSPORTER 1"/>
    <property type="match status" value="1"/>
</dbReference>
<feature type="transmembrane region" description="Helical" evidence="15">
    <location>
        <begin position="47"/>
        <end position="67"/>
    </location>
</feature>
<feature type="transmembrane region" description="Helical" evidence="15">
    <location>
        <begin position="128"/>
        <end position="156"/>
    </location>
</feature>
<organism evidence="16">
    <name type="scientific">Schmidtea mediterranea</name>
    <name type="common">Freshwater planarian flatworm</name>
    <dbReference type="NCBI Taxonomy" id="79327"/>
    <lineage>
        <taxon>Eukaryota</taxon>
        <taxon>Metazoa</taxon>
        <taxon>Spiralia</taxon>
        <taxon>Lophotrochozoa</taxon>
        <taxon>Platyhelminthes</taxon>
        <taxon>Rhabditophora</taxon>
        <taxon>Seriata</taxon>
        <taxon>Tricladida</taxon>
        <taxon>Continenticola</taxon>
        <taxon>Geoplanoidea</taxon>
        <taxon>Dugesiidae</taxon>
        <taxon>Schmidtea</taxon>
    </lineage>
</organism>
<proteinExistence type="evidence at transcript level"/>
<keyword evidence="12" id="KW-0739">Sodium transport</keyword>
<keyword evidence="3" id="KW-0813">Transport</keyword>
<feature type="transmembrane region" description="Helical" evidence="15">
    <location>
        <begin position="432"/>
        <end position="455"/>
    </location>
</feature>
<gene>
    <name evidence="16" type="primary">slc5a-5</name>
</gene>
<evidence type="ECO:0000256" key="15">
    <source>
        <dbReference type="SAM" id="Phobius"/>
    </source>
</evidence>
<dbReference type="InterPro" id="IPR052244">
    <property type="entry name" value="Choline_transporter"/>
</dbReference>
<evidence type="ECO:0000256" key="6">
    <source>
        <dbReference type="ARBA" id="ARBA00022979"/>
    </source>
</evidence>
<evidence type="ECO:0000313" key="16">
    <source>
        <dbReference type="EMBL" id="AKN21420.1"/>
    </source>
</evidence>
<sequence>MVFWLGIVSLAVFYLLIIGVGIWAAKKSKAPLEGESECENLMLAGRDIGLVVGIFTMTATWVGGGYINGTAENVFTPGQGLIWCQAPVGYALSLIMGGIFFAGKMRAQGHVTMLDPFQKKFGERMGGLLFIPALMGEIFWSAAILSALGATITVILNVGDDIAVILSSIIAVAYTMFGGLYAVAYTDVVQLFCIFVGLWLAVPFAMMNKNVESIAKTSSRWMGSAIPNEKIAIYIDSALMLVMGGIPWQVYFQRVLSSRSARRAQVLSFLASFGCLIMALPAVLLGAVAASTDWNATKFKLVVNNTLNESQYKNVLPLVMHYLCPEWVAFIGLGAVSAAVMSSADSSILSAASMFARNVVKSIFWQTASDKQIIWIMRISVFFIGALACLMGIKIKSIYELWYLCSDLVYVIIFPQLVCVVYFDRSNTYGSLVGYIIGFLFRLSAGESTIGFPALIKFPFYDQEQNLQLFPYKTFSMFISLIFIIIVSLATDYMFKSGKWSKEKDIFECVVNMKPIQGQLNAEDEDGTVINHILAKRMSFKKYPQTSQDSQSSVNYRNSIKLNQTALELISSAKEISEQEEKSTFVQDSPNKEIPDKNK</sequence>
<dbReference type="Pfam" id="PF00474">
    <property type="entry name" value="SSF"/>
    <property type="match status" value="1"/>
</dbReference>
<feature type="transmembrane region" description="Helical" evidence="15">
    <location>
        <begin position="401"/>
        <end position="423"/>
    </location>
</feature>
<keyword evidence="11" id="KW-0325">Glycoprotein</keyword>
<dbReference type="GO" id="GO:0005886">
    <property type="term" value="C:plasma membrane"/>
    <property type="evidence" value="ECO:0007669"/>
    <property type="project" value="TreeGrafter"/>
</dbReference>
<evidence type="ECO:0000256" key="2">
    <source>
        <dbReference type="ARBA" id="ARBA00006434"/>
    </source>
</evidence>
<reference evidence="16" key="1">
    <citation type="journal article" date="2015" name="Elife">
        <title>Stem cells and fluid flow drive cyst formation in an invertebrate excretory organ.</title>
        <authorList>
            <person name="Thi-Kim Vu H."/>
            <person name="Rink J.C."/>
            <person name="McKinney S.A."/>
            <person name="McClain M."/>
            <person name="Lakshmanaperumal N."/>
            <person name="Alexander R."/>
            <person name="Sanchez Alvarado A."/>
        </authorList>
    </citation>
    <scope>NUCLEOTIDE SEQUENCE</scope>
</reference>
<keyword evidence="4 15" id="KW-0812">Transmembrane</keyword>
<keyword evidence="8" id="KW-0915">Sodium</keyword>
<dbReference type="GO" id="GO:0008292">
    <property type="term" value="P:acetylcholine biosynthetic process"/>
    <property type="evidence" value="ECO:0007669"/>
    <property type="project" value="UniProtKB-ARBA"/>
</dbReference>
<dbReference type="InterPro" id="IPR038377">
    <property type="entry name" value="Na/Glc_symporter_sf"/>
</dbReference>
<feature type="region of interest" description="Disordered" evidence="14">
    <location>
        <begin position="575"/>
        <end position="599"/>
    </location>
</feature>